<protein>
    <recommendedName>
        <fullName evidence="3">Glycosyltransferase family 4 protein</fullName>
    </recommendedName>
</protein>
<reference evidence="1 2" key="1">
    <citation type="submission" date="2019-02" db="EMBL/GenBank/DDBJ databases">
        <title>Deep-cultivation of Planctomycetes and their phenomic and genomic characterization uncovers novel biology.</title>
        <authorList>
            <person name="Wiegand S."/>
            <person name="Jogler M."/>
            <person name="Boedeker C."/>
            <person name="Pinto D."/>
            <person name="Vollmers J."/>
            <person name="Rivas-Marin E."/>
            <person name="Kohn T."/>
            <person name="Peeters S.H."/>
            <person name="Heuer A."/>
            <person name="Rast P."/>
            <person name="Oberbeckmann S."/>
            <person name="Bunk B."/>
            <person name="Jeske O."/>
            <person name="Meyerdierks A."/>
            <person name="Storesund J.E."/>
            <person name="Kallscheuer N."/>
            <person name="Luecker S."/>
            <person name="Lage O.M."/>
            <person name="Pohl T."/>
            <person name="Merkel B.J."/>
            <person name="Hornburger P."/>
            <person name="Mueller R.-W."/>
            <person name="Bruemmer F."/>
            <person name="Labrenz M."/>
            <person name="Spormann A.M."/>
            <person name="Op den Camp H."/>
            <person name="Overmann J."/>
            <person name="Amann R."/>
            <person name="Jetten M.S.M."/>
            <person name="Mascher T."/>
            <person name="Medema M.H."/>
            <person name="Devos D.P."/>
            <person name="Kaster A.-K."/>
            <person name="Ovreas L."/>
            <person name="Rohde M."/>
            <person name="Galperin M.Y."/>
            <person name="Jogler C."/>
        </authorList>
    </citation>
    <scope>NUCLEOTIDE SEQUENCE [LARGE SCALE GENOMIC DNA]</scope>
    <source>
        <strain evidence="1 2">HG66A1</strain>
    </source>
</reference>
<evidence type="ECO:0000313" key="1">
    <source>
        <dbReference type="EMBL" id="QDT21996.1"/>
    </source>
</evidence>
<sequence length="366" mass="40547">MSGCSSLLRTIVTILGTDSQCEHTDSLQAMLHGHVAGFGNLPDSQSATKNRRNWRSKISRLTDQIWGTSDSAYLNSVLSTLDETQSKIVIGYWGTLPLPDLLAIKKARPDVKVVLLLLCYPLALSHGGILRQDFYLRRAARFLDGIVFPSDLTEGYVRGRVFRTGFPPSVVIPPCWPRSFQATCELRRTAASPSLIFVGRTDMSSPTATTADDVRPLMNSILGTGIDLHHARSPETDDGHPHRRHFSPLPMRELIDKIGEFDASLIAYNTQGCARDDRFYLTIPDRLITSVAAGVPVAIPRQGYGAIKSYLRDYPLLEFDTADELAQTLADRSLVAKLREAAWNSRSNYDAALYSPALAQFLNRLL</sequence>
<accession>A0A517PRJ1</accession>
<evidence type="ECO:0000313" key="2">
    <source>
        <dbReference type="Proteomes" id="UP000320421"/>
    </source>
</evidence>
<dbReference type="Proteomes" id="UP000320421">
    <property type="component" value="Chromosome"/>
</dbReference>
<proteinExistence type="predicted"/>
<dbReference type="RefSeq" id="WP_145187149.1">
    <property type="nucleotide sequence ID" value="NZ_CP036266.1"/>
</dbReference>
<dbReference type="AlphaFoldDB" id="A0A517PRJ1"/>
<name>A0A517PRJ1_9PLAN</name>
<gene>
    <name evidence="1" type="ORF">HG66A1_38020</name>
</gene>
<dbReference type="OrthoDB" id="9553554at2"/>
<organism evidence="1 2">
    <name type="scientific">Gimesia chilikensis</name>
    <dbReference type="NCBI Taxonomy" id="2605989"/>
    <lineage>
        <taxon>Bacteria</taxon>
        <taxon>Pseudomonadati</taxon>
        <taxon>Planctomycetota</taxon>
        <taxon>Planctomycetia</taxon>
        <taxon>Planctomycetales</taxon>
        <taxon>Planctomycetaceae</taxon>
        <taxon>Gimesia</taxon>
    </lineage>
</organism>
<keyword evidence="2" id="KW-1185">Reference proteome</keyword>
<evidence type="ECO:0008006" key="3">
    <source>
        <dbReference type="Google" id="ProtNLM"/>
    </source>
</evidence>
<dbReference type="EMBL" id="CP036266">
    <property type="protein sequence ID" value="QDT21996.1"/>
    <property type="molecule type" value="Genomic_DNA"/>
</dbReference>